<dbReference type="STRING" id="10228.B3SAF7"/>
<evidence type="ECO:0000313" key="6">
    <source>
        <dbReference type="EMBL" id="EDV20251.1"/>
    </source>
</evidence>
<dbReference type="FunFam" id="3.40.50.720:FF:000026">
    <property type="entry name" value="Glyoxylate/hydroxypyruvate reductase B"/>
    <property type="match status" value="1"/>
</dbReference>
<dbReference type="PROSITE" id="PS00671">
    <property type="entry name" value="D_2_HYDROXYACID_DH_3"/>
    <property type="match status" value="1"/>
</dbReference>
<dbReference type="KEGG" id="tad:TRIADDRAFT_63420"/>
<name>B3SAF7_TRIAD</name>
<dbReference type="RefSeq" id="XP_002117201.1">
    <property type="nucleotide sequence ID" value="XM_002117165.1"/>
</dbReference>
<dbReference type="HOGENOM" id="CLU_019796_1_2_1"/>
<dbReference type="GeneID" id="6758414"/>
<evidence type="ECO:0000256" key="2">
    <source>
        <dbReference type="ARBA" id="ARBA00073306"/>
    </source>
</evidence>
<dbReference type="SUPFAM" id="SSF52283">
    <property type="entry name" value="Formate/glycerate dehydrogenase catalytic domain-like"/>
    <property type="match status" value="1"/>
</dbReference>
<feature type="domain" description="D-isomer specific 2-hydroxyacid dehydrogenase catalytic" evidence="4">
    <location>
        <begin position="6"/>
        <end position="322"/>
    </location>
</feature>
<dbReference type="InterPro" id="IPR029752">
    <property type="entry name" value="D-isomer_DH_CS1"/>
</dbReference>
<dbReference type="InParanoid" id="B3SAF7"/>
<dbReference type="EMBL" id="DS985261">
    <property type="protein sequence ID" value="EDV20251.1"/>
    <property type="molecule type" value="Genomic_DNA"/>
</dbReference>
<dbReference type="CDD" id="cd05301">
    <property type="entry name" value="GDH"/>
    <property type="match status" value="1"/>
</dbReference>
<dbReference type="InterPro" id="IPR006140">
    <property type="entry name" value="D-isomer_DH_NAD-bd"/>
</dbReference>
<dbReference type="InterPro" id="IPR029753">
    <property type="entry name" value="D-isomer_DH_CS"/>
</dbReference>
<protein>
    <recommendedName>
        <fullName evidence="2">Glyoxylate reductase/hydroxypyruvate reductase</fullName>
    </recommendedName>
</protein>
<dbReference type="InterPro" id="IPR050223">
    <property type="entry name" value="D-isomer_2-hydroxyacid_DH"/>
</dbReference>
<evidence type="ECO:0000256" key="1">
    <source>
        <dbReference type="ARBA" id="ARBA00023002"/>
    </source>
</evidence>
<dbReference type="OrthoDB" id="298012at2759"/>
<dbReference type="Pfam" id="PF00389">
    <property type="entry name" value="2-Hacid_dh"/>
    <property type="match status" value="1"/>
</dbReference>
<sequence length="324" mass="35195">MTRVYVTRCLPEDSARLLQKDGINVVMRSTDDAIPRQELLDNIPGCDALICMLTDKVDKDVLDAAGKHDTKLNHLTSPSLKVIATVSVGFDHIDLDECKKRNIVVSNTPRVSTDAVAELTVALLLATSRRLMECANAVKNGDWKSWGLLWMCGTELRGSTVGIFGLGRIGIAIATRLQCFGVKQFYYTDIVEVPQVEIEDLLKSCDFIIINCALTPETAGLFNEKAFAKMKNNCVLVNAARGGVINQKDLYQALVSGAIKGAGLDVTDPEPMAKDDPLLTLNNCVVLPHIGSNTMETRTEMASLAVNNVLAVLDGKPLLTPVPR</sequence>
<dbReference type="PhylomeDB" id="B3SAF7"/>
<dbReference type="Pfam" id="PF02826">
    <property type="entry name" value="2-Hacid_dh_C"/>
    <property type="match status" value="1"/>
</dbReference>
<dbReference type="AlphaFoldDB" id="B3SAF7"/>
<dbReference type="OMA" id="THAPHCE"/>
<dbReference type="SUPFAM" id="SSF51735">
    <property type="entry name" value="NAD(P)-binding Rossmann-fold domains"/>
    <property type="match status" value="1"/>
</dbReference>
<evidence type="ECO:0000259" key="5">
    <source>
        <dbReference type="Pfam" id="PF02826"/>
    </source>
</evidence>
<evidence type="ECO:0000313" key="7">
    <source>
        <dbReference type="Proteomes" id="UP000009022"/>
    </source>
</evidence>
<keyword evidence="1 3" id="KW-0560">Oxidoreductase</keyword>
<dbReference type="eggNOG" id="KOG0069">
    <property type="taxonomic scope" value="Eukaryota"/>
</dbReference>
<dbReference type="PROSITE" id="PS00065">
    <property type="entry name" value="D_2_HYDROXYACID_DH_1"/>
    <property type="match status" value="1"/>
</dbReference>
<accession>B3SAF7</accession>
<proteinExistence type="inferred from homology"/>
<dbReference type="PANTHER" id="PTHR10996">
    <property type="entry name" value="2-HYDROXYACID DEHYDROGENASE-RELATED"/>
    <property type="match status" value="1"/>
</dbReference>
<dbReference type="InterPro" id="IPR036291">
    <property type="entry name" value="NAD(P)-bd_dom_sf"/>
</dbReference>
<dbReference type="GO" id="GO:0030267">
    <property type="term" value="F:glyoxylate reductase (NADPH) activity"/>
    <property type="evidence" value="ECO:0000318"/>
    <property type="project" value="GO_Central"/>
</dbReference>
<keyword evidence="7" id="KW-1185">Reference proteome</keyword>
<dbReference type="GO" id="GO:0051287">
    <property type="term" value="F:NAD binding"/>
    <property type="evidence" value="ECO:0007669"/>
    <property type="project" value="InterPro"/>
</dbReference>
<dbReference type="GO" id="GO:0008465">
    <property type="term" value="F:hydroxypyruvate reductase (NADH) activity"/>
    <property type="evidence" value="ECO:0000318"/>
    <property type="project" value="GO_Central"/>
</dbReference>
<dbReference type="CTD" id="6758414"/>
<dbReference type="PANTHER" id="PTHR10996:SF277">
    <property type="entry name" value="GLYOXYLATE REDUCTASE_HYDROXYPYRUVATE REDUCTASE"/>
    <property type="match status" value="1"/>
</dbReference>
<dbReference type="Gene3D" id="3.40.50.720">
    <property type="entry name" value="NAD(P)-binding Rossmann-like Domain"/>
    <property type="match status" value="2"/>
</dbReference>
<dbReference type="InterPro" id="IPR006139">
    <property type="entry name" value="D-isomer_2_OHA_DH_cat_dom"/>
</dbReference>
<evidence type="ECO:0000256" key="3">
    <source>
        <dbReference type="RuleBase" id="RU003719"/>
    </source>
</evidence>
<dbReference type="GO" id="GO:0005829">
    <property type="term" value="C:cytosol"/>
    <property type="evidence" value="ECO:0000318"/>
    <property type="project" value="GO_Central"/>
</dbReference>
<feature type="domain" description="D-isomer specific 2-hydroxyacid dehydrogenase NAD-binding" evidence="5">
    <location>
        <begin position="121"/>
        <end position="291"/>
    </location>
</feature>
<organism evidence="6 7">
    <name type="scientific">Trichoplax adhaerens</name>
    <name type="common">Trichoplax reptans</name>
    <dbReference type="NCBI Taxonomy" id="10228"/>
    <lineage>
        <taxon>Eukaryota</taxon>
        <taxon>Metazoa</taxon>
        <taxon>Placozoa</taxon>
        <taxon>Uniplacotomia</taxon>
        <taxon>Trichoplacea</taxon>
        <taxon>Trichoplacidae</taxon>
        <taxon>Trichoplax</taxon>
    </lineage>
</organism>
<evidence type="ECO:0000259" key="4">
    <source>
        <dbReference type="Pfam" id="PF00389"/>
    </source>
</evidence>
<gene>
    <name evidence="6" type="ORF">TRIADDRAFT_63420</name>
</gene>
<comment type="similarity">
    <text evidence="3">Belongs to the D-isomer specific 2-hydroxyacid dehydrogenase family.</text>
</comment>
<reference evidence="6 7" key="1">
    <citation type="journal article" date="2008" name="Nature">
        <title>The Trichoplax genome and the nature of placozoans.</title>
        <authorList>
            <person name="Srivastava M."/>
            <person name="Begovic E."/>
            <person name="Chapman J."/>
            <person name="Putnam N.H."/>
            <person name="Hellsten U."/>
            <person name="Kawashima T."/>
            <person name="Kuo A."/>
            <person name="Mitros T."/>
            <person name="Salamov A."/>
            <person name="Carpenter M.L."/>
            <person name="Signorovitch A.Y."/>
            <person name="Moreno M.A."/>
            <person name="Kamm K."/>
            <person name="Grimwood J."/>
            <person name="Schmutz J."/>
            <person name="Shapiro H."/>
            <person name="Grigoriev I.V."/>
            <person name="Buss L.W."/>
            <person name="Schierwater B."/>
            <person name="Dellaporta S.L."/>
            <person name="Rokhsar D.S."/>
        </authorList>
    </citation>
    <scope>NUCLEOTIDE SEQUENCE [LARGE SCALE GENOMIC DNA]</scope>
    <source>
        <strain evidence="6 7">Grell-BS-1999</strain>
    </source>
</reference>
<dbReference type="Proteomes" id="UP000009022">
    <property type="component" value="Unassembled WGS sequence"/>
</dbReference>